<name>A0A8I6WTW6_HORVV</name>
<keyword evidence="3" id="KW-0805">Transcription regulation</keyword>
<accession>A0A8I6WTW6</accession>
<feature type="compositionally biased region" description="Basic and acidic residues" evidence="7">
    <location>
        <begin position="20"/>
        <end position="32"/>
    </location>
</feature>
<protein>
    <submittedName>
        <fullName evidence="10">Uncharacterized protein</fullName>
    </submittedName>
</protein>
<dbReference type="Gene3D" id="1.10.10.60">
    <property type="entry name" value="Homeodomain-like"/>
    <property type="match status" value="2"/>
</dbReference>
<dbReference type="InterPro" id="IPR009057">
    <property type="entry name" value="Homeodomain-like_sf"/>
</dbReference>
<dbReference type="GO" id="GO:0080090">
    <property type="term" value="P:regulation of primary metabolic process"/>
    <property type="evidence" value="ECO:0007669"/>
    <property type="project" value="UniProtKB-ARBA"/>
</dbReference>
<organism evidence="10 11">
    <name type="scientific">Hordeum vulgare subsp. vulgare</name>
    <name type="common">Domesticated barley</name>
    <dbReference type="NCBI Taxonomy" id="112509"/>
    <lineage>
        <taxon>Eukaryota</taxon>
        <taxon>Viridiplantae</taxon>
        <taxon>Streptophyta</taxon>
        <taxon>Embryophyta</taxon>
        <taxon>Tracheophyta</taxon>
        <taxon>Spermatophyta</taxon>
        <taxon>Magnoliopsida</taxon>
        <taxon>Liliopsida</taxon>
        <taxon>Poales</taxon>
        <taxon>Poaceae</taxon>
        <taxon>BOP clade</taxon>
        <taxon>Pooideae</taxon>
        <taxon>Triticodae</taxon>
        <taxon>Triticeae</taxon>
        <taxon>Hordeinae</taxon>
        <taxon>Hordeum</taxon>
    </lineage>
</organism>
<feature type="domain" description="HTH myb-type" evidence="9">
    <location>
        <begin position="58"/>
        <end position="108"/>
    </location>
</feature>
<dbReference type="GO" id="GO:0051707">
    <property type="term" value="P:response to other organism"/>
    <property type="evidence" value="ECO:0007669"/>
    <property type="project" value="UniProtKB-ARBA"/>
</dbReference>
<feature type="compositionally biased region" description="Pro residues" evidence="7">
    <location>
        <begin position="1"/>
        <end position="12"/>
    </location>
</feature>
<dbReference type="PROSITE" id="PS50090">
    <property type="entry name" value="MYB_LIKE"/>
    <property type="match status" value="2"/>
</dbReference>
<dbReference type="Proteomes" id="UP000011116">
    <property type="component" value="Chromosome 2H"/>
</dbReference>
<feature type="domain" description="Myb-like" evidence="8">
    <location>
        <begin position="109"/>
        <end position="159"/>
    </location>
</feature>
<keyword evidence="6" id="KW-0539">Nucleus</keyword>
<evidence type="ECO:0000256" key="6">
    <source>
        <dbReference type="ARBA" id="ARBA00023242"/>
    </source>
</evidence>
<evidence type="ECO:0000256" key="5">
    <source>
        <dbReference type="ARBA" id="ARBA00023163"/>
    </source>
</evidence>
<sequence>MPLPLPQPPPIRFVPAAPATDRRGPDAARAGELELSMGKPRSSGKEVESGAQMDVGPRKGPWTPEEDLALMQYIERNGGSHGNWRRLPKLAGLDRCGKSCRLRWCNYLNPNIKRGPFTSDEDKLIIDLHSILGNKWAAIAKQMPGRTDNEIKNYWNTHLRKQVLAMGVDPVTHLPCPPIEAASTPTGTLLDLVMLQQAEAANYRHLVQDAMAKLFCPCSLHLAAPFPDASLLANLGATFVPHGRNNSSGEFNSRVNPSALTGMAPVASYSYPFLVGDMPAAASHGELSSMAHGHDVVTSGVNLTVPIAREVPTVSSATADKASSSAAIVSCSQLEDMNYLDLDNDADDDDDKGCWNELLV</sequence>
<dbReference type="PANTHER" id="PTHR10641:SF1373">
    <property type="entry name" value="TRANSCRIPTION FACTOR MYB39"/>
    <property type="match status" value="1"/>
</dbReference>
<dbReference type="EnsemblPlants" id="HORVU.MOREX.r3.2HG0203670.1">
    <property type="protein sequence ID" value="HORVU.MOREX.r3.2HG0203670.1"/>
    <property type="gene ID" value="HORVU.MOREX.r3.2HG0203670"/>
</dbReference>
<dbReference type="SMR" id="A0A8I6WTW6"/>
<dbReference type="FunFam" id="1.10.10.60:FF:000001">
    <property type="entry name" value="MYB-related transcription factor"/>
    <property type="match status" value="1"/>
</dbReference>
<evidence type="ECO:0000259" key="8">
    <source>
        <dbReference type="PROSITE" id="PS50090"/>
    </source>
</evidence>
<dbReference type="GO" id="GO:0000976">
    <property type="term" value="F:transcription cis-regulatory region binding"/>
    <property type="evidence" value="ECO:0007669"/>
    <property type="project" value="UniProtKB-ARBA"/>
</dbReference>
<dbReference type="InterPro" id="IPR017930">
    <property type="entry name" value="Myb_dom"/>
</dbReference>
<proteinExistence type="predicted"/>
<evidence type="ECO:0000256" key="1">
    <source>
        <dbReference type="ARBA" id="ARBA00004123"/>
    </source>
</evidence>
<reference evidence="11" key="1">
    <citation type="journal article" date="2012" name="Nature">
        <title>A physical, genetic and functional sequence assembly of the barley genome.</title>
        <authorList>
            <consortium name="The International Barley Genome Sequencing Consortium"/>
            <person name="Mayer K.F."/>
            <person name="Waugh R."/>
            <person name="Brown J.W."/>
            <person name="Schulman A."/>
            <person name="Langridge P."/>
            <person name="Platzer M."/>
            <person name="Fincher G.B."/>
            <person name="Muehlbauer G.J."/>
            <person name="Sato K."/>
            <person name="Close T.J."/>
            <person name="Wise R.P."/>
            <person name="Stein N."/>
        </authorList>
    </citation>
    <scope>NUCLEOTIDE SEQUENCE [LARGE SCALE GENOMIC DNA]</scope>
    <source>
        <strain evidence="11">cv. Morex</strain>
    </source>
</reference>
<dbReference type="Gramene" id="HORVU.MOREX.r2.2HG0169400.1">
    <property type="protein sequence ID" value="HORVU.MOREX.r2.2HG0169400.1"/>
    <property type="gene ID" value="HORVU.MOREX.r2.2HG0169400"/>
</dbReference>
<dbReference type="SMART" id="SM00717">
    <property type="entry name" value="SANT"/>
    <property type="match status" value="2"/>
</dbReference>
<reference evidence="10" key="3">
    <citation type="submission" date="2022-01" db="UniProtKB">
        <authorList>
            <consortium name="EnsemblPlants"/>
        </authorList>
    </citation>
    <scope>IDENTIFICATION</scope>
    <source>
        <strain evidence="10">subsp. vulgare</strain>
    </source>
</reference>
<dbReference type="Pfam" id="PF00249">
    <property type="entry name" value="Myb_DNA-binding"/>
    <property type="match status" value="2"/>
</dbReference>
<dbReference type="PROSITE" id="PS51294">
    <property type="entry name" value="HTH_MYB"/>
    <property type="match status" value="2"/>
</dbReference>
<evidence type="ECO:0000259" key="9">
    <source>
        <dbReference type="PROSITE" id="PS51294"/>
    </source>
</evidence>
<keyword evidence="2" id="KW-0677">Repeat</keyword>
<dbReference type="InterPro" id="IPR015495">
    <property type="entry name" value="Myb_TF_plants"/>
</dbReference>
<evidence type="ECO:0000256" key="7">
    <source>
        <dbReference type="SAM" id="MobiDB-lite"/>
    </source>
</evidence>
<dbReference type="SUPFAM" id="SSF46689">
    <property type="entry name" value="Homeodomain-like"/>
    <property type="match status" value="1"/>
</dbReference>
<dbReference type="GO" id="GO:0005634">
    <property type="term" value="C:nucleus"/>
    <property type="evidence" value="ECO:0007669"/>
    <property type="project" value="UniProtKB-SubCell"/>
</dbReference>
<dbReference type="FunFam" id="1.10.10.60:FF:000394">
    <property type="entry name" value="MYB transcription factor"/>
    <property type="match status" value="1"/>
</dbReference>
<keyword evidence="11" id="KW-1185">Reference proteome</keyword>
<dbReference type="AlphaFoldDB" id="A0A8I6WTW6"/>
<feature type="domain" description="Myb-like" evidence="8">
    <location>
        <begin position="58"/>
        <end position="108"/>
    </location>
</feature>
<dbReference type="CDD" id="cd00167">
    <property type="entry name" value="SANT"/>
    <property type="match status" value="2"/>
</dbReference>
<evidence type="ECO:0000313" key="11">
    <source>
        <dbReference type="Proteomes" id="UP000011116"/>
    </source>
</evidence>
<dbReference type="Gramene" id="HORVU.MOREX.r3.2HG0203670.1">
    <property type="protein sequence ID" value="HORVU.MOREX.r3.2HG0203670.1"/>
    <property type="gene ID" value="HORVU.MOREX.r3.2HG0203670"/>
</dbReference>
<feature type="domain" description="HTH myb-type" evidence="9">
    <location>
        <begin position="109"/>
        <end position="163"/>
    </location>
</feature>
<evidence type="ECO:0000313" key="10">
    <source>
        <dbReference type="EnsemblPlants" id="HORVU.MOREX.r3.2HG0203670.1"/>
    </source>
</evidence>
<reference evidence="10" key="2">
    <citation type="submission" date="2020-10" db="EMBL/GenBank/DDBJ databases">
        <authorList>
            <person name="Scholz U."/>
            <person name="Mascher M."/>
            <person name="Fiebig A."/>
        </authorList>
    </citation>
    <scope>NUCLEOTIDE SEQUENCE [LARGE SCALE GENOMIC DNA]</scope>
    <source>
        <strain evidence="10">cv. Morex</strain>
    </source>
</reference>
<dbReference type="InterPro" id="IPR001005">
    <property type="entry name" value="SANT/Myb"/>
</dbReference>
<evidence type="ECO:0000256" key="3">
    <source>
        <dbReference type="ARBA" id="ARBA00023015"/>
    </source>
</evidence>
<dbReference type="PANTHER" id="PTHR10641">
    <property type="entry name" value="MYB FAMILY TRANSCRIPTION FACTOR"/>
    <property type="match status" value="1"/>
</dbReference>
<feature type="region of interest" description="Disordered" evidence="7">
    <location>
        <begin position="1"/>
        <end position="60"/>
    </location>
</feature>
<comment type="subcellular location">
    <subcellularLocation>
        <location evidence="1">Nucleus</location>
    </subcellularLocation>
</comment>
<evidence type="ECO:0000256" key="4">
    <source>
        <dbReference type="ARBA" id="ARBA00023125"/>
    </source>
</evidence>
<evidence type="ECO:0000256" key="2">
    <source>
        <dbReference type="ARBA" id="ARBA00022737"/>
    </source>
</evidence>
<keyword evidence="4" id="KW-0238">DNA-binding</keyword>
<keyword evidence="5" id="KW-0804">Transcription</keyword>